<evidence type="ECO:0008006" key="3">
    <source>
        <dbReference type="Google" id="ProtNLM"/>
    </source>
</evidence>
<dbReference type="AlphaFoldDB" id="A0A6N8IYL4"/>
<dbReference type="Gene3D" id="2.60.120.620">
    <property type="entry name" value="q2cbj1_9rhob like domain"/>
    <property type="match status" value="1"/>
</dbReference>
<evidence type="ECO:0000313" key="1">
    <source>
        <dbReference type="EMBL" id="MVQ31675.1"/>
    </source>
</evidence>
<protein>
    <recommendedName>
        <fullName evidence="3">Fe2OG dioxygenase domain-containing protein</fullName>
    </recommendedName>
</protein>
<dbReference type="RefSeq" id="WP_157399700.1">
    <property type="nucleotide sequence ID" value="NZ_WSEL01000009.1"/>
</dbReference>
<comment type="caution">
    <text evidence="1">The sequence shown here is derived from an EMBL/GenBank/DDBJ whole genome shotgun (WGS) entry which is preliminary data.</text>
</comment>
<dbReference type="EMBL" id="WSEL01000009">
    <property type="protein sequence ID" value="MVQ31675.1"/>
    <property type="molecule type" value="Genomic_DNA"/>
</dbReference>
<dbReference type="Pfam" id="PF13759">
    <property type="entry name" value="2OG-FeII_Oxy_5"/>
    <property type="match status" value="1"/>
</dbReference>
<name>A0A6N8IYL4_9BURK</name>
<evidence type="ECO:0000313" key="2">
    <source>
        <dbReference type="Proteomes" id="UP000469385"/>
    </source>
</evidence>
<sequence>MSATLFELFPVPVHHVRGFCDAAQAAALARRLSEAAVVDNDKSAQLAHSSPLGPGMHPELDALVDRLGAPVQAFGELLLGETLRWLVKEIWVNVLQPGGQQALHNHANSFVSGIVYLTPSDASARTVFQRGMGGTEFVLRNTHAGTRSGAFNADKWIAPQPGPGDLLLFPSYLLHEVPRNLGRDRTTLAFNAIPHRLDAWGYTLSLQP</sequence>
<reference evidence="1 2" key="1">
    <citation type="submission" date="2019-12" db="EMBL/GenBank/DDBJ databases">
        <authorList>
            <person name="Huq M.A."/>
        </authorList>
    </citation>
    <scope>NUCLEOTIDE SEQUENCE [LARGE SCALE GENOMIC DNA]</scope>
    <source>
        <strain evidence="1 2">MAH-25</strain>
    </source>
</reference>
<keyword evidence="2" id="KW-1185">Reference proteome</keyword>
<accession>A0A6N8IYL4</accession>
<proteinExistence type="predicted"/>
<dbReference type="Proteomes" id="UP000469385">
    <property type="component" value="Unassembled WGS sequence"/>
</dbReference>
<dbReference type="SUPFAM" id="SSF51197">
    <property type="entry name" value="Clavaminate synthase-like"/>
    <property type="match status" value="1"/>
</dbReference>
<dbReference type="InterPro" id="IPR012668">
    <property type="entry name" value="CHP02466"/>
</dbReference>
<gene>
    <name evidence="1" type="ORF">GON04_19610</name>
</gene>
<organism evidence="1 2">
    <name type="scientific">Ramlibacter pinisoli</name>
    <dbReference type="NCBI Taxonomy" id="2682844"/>
    <lineage>
        <taxon>Bacteria</taxon>
        <taxon>Pseudomonadati</taxon>
        <taxon>Pseudomonadota</taxon>
        <taxon>Betaproteobacteria</taxon>
        <taxon>Burkholderiales</taxon>
        <taxon>Comamonadaceae</taxon>
        <taxon>Ramlibacter</taxon>
    </lineage>
</organism>